<evidence type="ECO:0000256" key="1">
    <source>
        <dbReference type="SAM" id="MobiDB-lite"/>
    </source>
</evidence>
<feature type="region of interest" description="Disordered" evidence="1">
    <location>
        <begin position="1"/>
        <end position="28"/>
    </location>
</feature>
<name>A0A368SES4_SETIT</name>
<organism evidence="2">
    <name type="scientific">Setaria italica</name>
    <name type="common">Foxtail millet</name>
    <name type="synonym">Panicum italicum</name>
    <dbReference type="NCBI Taxonomy" id="4555"/>
    <lineage>
        <taxon>Eukaryota</taxon>
        <taxon>Viridiplantae</taxon>
        <taxon>Streptophyta</taxon>
        <taxon>Embryophyta</taxon>
        <taxon>Tracheophyta</taxon>
        <taxon>Spermatophyta</taxon>
        <taxon>Magnoliopsida</taxon>
        <taxon>Liliopsida</taxon>
        <taxon>Poales</taxon>
        <taxon>Poaceae</taxon>
        <taxon>PACMAD clade</taxon>
        <taxon>Panicoideae</taxon>
        <taxon>Panicodae</taxon>
        <taxon>Paniceae</taxon>
        <taxon>Cenchrinae</taxon>
        <taxon>Setaria</taxon>
    </lineage>
</organism>
<accession>A0A368SES4</accession>
<feature type="region of interest" description="Disordered" evidence="1">
    <location>
        <begin position="40"/>
        <end position="59"/>
    </location>
</feature>
<evidence type="ECO:0000313" key="2">
    <source>
        <dbReference type="EMBL" id="RCV40871.1"/>
    </source>
</evidence>
<protein>
    <submittedName>
        <fullName evidence="2">Uncharacterized protein</fullName>
    </submittedName>
</protein>
<sequence>MEGRRRAAGSVGLDSSNQTHYGGHARPPVAGRIDARVAISSQQASSLQPPGPGLHHRRLPPGFSLSLPLTVSRMLASASRSGVELEPVSWGATRRPRARERAGDVRAAALDQWDCGRRHGLGCGTWGKRVLGRGMGIRPSDVLRFTGPCNGFGKGVIWFVPNLQGCAQKLLPPVDDISDNKDSPASSLALLCKKFM</sequence>
<dbReference type="AlphaFoldDB" id="A0A368SES4"/>
<reference evidence="2" key="1">
    <citation type="journal article" date="2012" name="Nat. Biotechnol.">
        <title>Reference genome sequence of the model plant Setaria.</title>
        <authorList>
            <person name="Bennetzen J.L."/>
            <person name="Schmutz J."/>
            <person name="Wang H."/>
            <person name="Percifield R."/>
            <person name="Hawkins J."/>
            <person name="Pontaroli A.C."/>
            <person name="Estep M."/>
            <person name="Feng L."/>
            <person name="Vaughn J.N."/>
            <person name="Grimwood J."/>
            <person name="Jenkins J."/>
            <person name="Barry K."/>
            <person name="Lindquist E."/>
            <person name="Hellsten U."/>
            <person name="Deshpande S."/>
            <person name="Wang X."/>
            <person name="Wu X."/>
            <person name="Mitros T."/>
            <person name="Triplett J."/>
            <person name="Yang X."/>
            <person name="Ye C.Y."/>
            <person name="Mauro-Herrera M."/>
            <person name="Wang L."/>
            <person name="Li P."/>
            <person name="Sharma M."/>
            <person name="Sharma R."/>
            <person name="Ronald P.C."/>
            <person name="Panaud O."/>
            <person name="Kellogg E.A."/>
            <person name="Brutnell T.P."/>
            <person name="Doust A.N."/>
            <person name="Tuskan G.A."/>
            <person name="Rokhsar D."/>
            <person name="Devos K.M."/>
        </authorList>
    </citation>
    <scope>NUCLEOTIDE SEQUENCE [LARGE SCALE GENOMIC DNA]</scope>
    <source>
        <strain evidence="2">Yugu1</strain>
    </source>
</reference>
<gene>
    <name evidence="2" type="ORF">SETIT_9G090000v2</name>
</gene>
<dbReference type="EMBL" id="CM003536">
    <property type="protein sequence ID" value="RCV40871.1"/>
    <property type="molecule type" value="Genomic_DNA"/>
</dbReference>
<proteinExistence type="predicted"/>
<reference evidence="2" key="2">
    <citation type="submission" date="2015-07" db="EMBL/GenBank/DDBJ databases">
        <authorList>
            <person name="Noorani M."/>
        </authorList>
    </citation>
    <scope>NUCLEOTIDE SEQUENCE</scope>
    <source>
        <strain evidence="2">Yugu1</strain>
    </source>
</reference>